<dbReference type="Proteomes" id="UP000095780">
    <property type="component" value="Unassembled WGS sequence"/>
</dbReference>
<evidence type="ECO:0000313" key="5">
    <source>
        <dbReference type="EMBL" id="RHC13441.1"/>
    </source>
</evidence>
<reference evidence="4 13" key="3">
    <citation type="journal article" date="2019" name="Nat. Med.">
        <title>A library of human gut bacterial isolates paired with longitudinal multiomics data enables mechanistic microbiome research.</title>
        <authorList>
            <person name="Poyet M."/>
            <person name="Groussin M."/>
            <person name="Gibbons S.M."/>
            <person name="Avila-Pacheco J."/>
            <person name="Jiang X."/>
            <person name="Kearney S.M."/>
            <person name="Perrotta A.R."/>
            <person name="Berdy B."/>
            <person name="Zhao S."/>
            <person name="Lieberman T.D."/>
            <person name="Swanson P.K."/>
            <person name="Smith M."/>
            <person name="Roesemann S."/>
            <person name="Alexander J.E."/>
            <person name="Rich S.A."/>
            <person name="Livny J."/>
            <person name="Vlamakis H."/>
            <person name="Clish C."/>
            <person name="Bullock K."/>
            <person name="Deik A."/>
            <person name="Scott J."/>
            <person name="Pierce K.A."/>
            <person name="Xavier R.J."/>
            <person name="Alm E.J."/>
        </authorList>
    </citation>
    <scope>NUCLEOTIDE SEQUENCE [LARGE SCALE GENOMIC DNA]</scope>
    <source>
        <strain evidence="4 13">BIOML-A1</strain>
    </source>
</reference>
<evidence type="ECO:0000313" key="6">
    <source>
        <dbReference type="EMBL" id="RHD09068.1"/>
    </source>
</evidence>
<feature type="domain" description="Cupin type-2" evidence="1">
    <location>
        <begin position="33"/>
        <end position="91"/>
    </location>
</feature>
<dbReference type="CDD" id="cd02238">
    <property type="entry name" value="cupin_KdgF"/>
    <property type="match status" value="1"/>
</dbReference>
<reference evidence="8 9" key="1">
    <citation type="submission" date="2015-09" db="EMBL/GenBank/DDBJ databases">
        <authorList>
            <consortium name="Pathogen Informatics"/>
        </authorList>
    </citation>
    <scope>NUCLEOTIDE SEQUENCE [LARGE SCALE GENOMIC DNA]</scope>
    <source>
        <strain evidence="2 8">2789STDY5834875</strain>
        <strain evidence="3 9">2789STDY5834878</strain>
    </source>
</reference>
<dbReference type="Proteomes" id="UP000095621">
    <property type="component" value="Unassembled WGS sequence"/>
</dbReference>
<evidence type="ECO:0000313" key="9">
    <source>
        <dbReference type="Proteomes" id="UP000095780"/>
    </source>
</evidence>
<dbReference type="PIRSF" id="PIRSF029883">
    <property type="entry name" value="KdgF"/>
    <property type="match status" value="1"/>
</dbReference>
<evidence type="ECO:0000313" key="11">
    <source>
        <dbReference type="Proteomes" id="UP000285201"/>
    </source>
</evidence>
<proteinExistence type="predicted"/>
<dbReference type="Proteomes" id="UP000285201">
    <property type="component" value="Unassembled WGS sequence"/>
</dbReference>
<dbReference type="PANTHER" id="PTHR40112">
    <property type="entry name" value="H2HPP ISOMERASE"/>
    <property type="match status" value="1"/>
</dbReference>
<dbReference type="AlphaFoldDB" id="A0A174Z2T5"/>
<dbReference type="Proteomes" id="UP000481964">
    <property type="component" value="Unassembled WGS sequence"/>
</dbReference>
<dbReference type="EMBL" id="CZBU01000008">
    <property type="protein sequence ID" value="CUQ79219.1"/>
    <property type="molecule type" value="Genomic_DNA"/>
</dbReference>
<dbReference type="Gene3D" id="2.60.120.10">
    <property type="entry name" value="Jelly Rolls"/>
    <property type="match status" value="1"/>
</dbReference>
<dbReference type="PANTHER" id="PTHR40112:SF1">
    <property type="entry name" value="H2HPP ISOMERASE"/>
    <property type="match status" value="1"/>
</dbReference>
<dbReference type="RefSeq" id="WP_012738914.1">
    <property type="nucleotide sequence ID" value="NZ_CABIXW010000010.1"/>
</dbReference>
<dbReference type="InterPro" id="IPR025499">
    <property type="entry name" value="KdgF"/>
</dbReference>
<dbReference type="EC" id="4.1.1.2" evidence="2"/>
<dbReference type="Proteomes" id="UP000284794">
    <property type="component" value="Unassembled WGS sequence"/>
</dbReference>
<dbReference type="InterPro" id="IPR013096">
    <property type="entry name" value="Cupin_2"/>
</dbReference>
<dbReference type="InterPro" id="IPR011051">
    <property type="entry name" value="RmlC_Cupin_sf"/>
</dbReference>
<dbReference type="OrthoDB" id="9811153at2"/>
<dbReference type="InterPro" id="IPR014710">
    <property type="entry name" value="RmlC-like_jellyroll"/>
</dbReference>
<dbReference type="EMBL" id="QSIS01000006">
    <property type="protein sequence ID" value="RHD09068.1"/>
    <property type="molecule type" value="Genomic_DNA"/>
</dbReference>
<dbReference type="EMBL" id="WKRD01000010">
    <property type="protein sequence ID" value="MSC58292.1"/>
    <property type="molecule type" value="Genomic_DNA"/>
</dbReference>
<evidence type="ECO:0000313" key="13">
    <source>
        <dbReference type="Proteomes" id="UP000481964"/>
    </source>
</evidence>
<dbReference type="Pfam" id="PF07883">
    <property type="entry name" value="Cupin_2"/>
    <property type="match status" value="1"/>
</dbReference>
<dbReference type="EMBL" id="CZBV01000010">
    <property type="protein sequence ID" value="CUQ91290.1"/>
    <property type="molecule type" value="Genomic_DNA"/>
</dbReference>
<evidence type="ECO:0000313" key="12">
    <source>
        <dbReference type="Proteomes" id="UP000285844"/>
    </source>
</evidence>
<protein>
    <submittedName>
        <fullName evidence="4">Cupin domain-containing protein</fullName>
    </submittedName>
    <submittedName>
        <fullName evidence="2">Oxalate decarboxylase oxdC</fullName>
        <ecNumber evidence="2">4.1.1.2</ecNumber>
    </submittedName>
</protein>
<evidence type="ECO:0000313" key="8">
    <source>
        <dbReference type="Proteomes" id="UP000095621"/>
    </source>
</evidence>
<evidence type="ECO:0000313" key="7">
    <source>
        <dbReference type="EMBL" id="RHL67069.1"/>
    </source>
</evidence>
<evidence type="ECO:0000313" key="4">
    <source>
        <dbReference type="EMBL" id="MSC58292.1"/>
    </source>
</evidence>
<sequence>MFTFNKDVTATNCEPGVTRKILCYSDDLMMCEIHFEKGSKGNFHSHKHLQITYVAKGSFEFTIGDETKIVNQGDSVYMPSGVTHGVTCLEEGILCDVFNPMREDFLK</sequence>
<dbReference type="OMA" id="NIMHGCV"/>
<evidence type="ECO:0000313" key="2">
    <source>
        <dbReference type="EMBL" id="CUQ79219.1"/>
    </source>
</evidence>
<dbReference type="SUPFAM" id="SSF51182">
    <property type="entry name" value="RmlC-like cupins"/>
    <property type="match status" value="1"/>
</dbReference>
<accession>A0A174Z2T5</accession>
<dbReference type="Proteomes" id="UP000285844">
    <property type="component" value="Unassembled WGS sequence"/>
</dbReference>
<name>A0A174Z2T5_9FIRM</name>
<evidence type="ECO:0000313" key="3">
    <source>
        <dbReference type="EMBL" id="CUQ91290.1"/>
    </source>
</evidence>
<keyword evidence="2" id="KW-0456">Lyase</keyword>
<dbReference type="EMBL" id="QROY01000008">
    <property type="protein sequence ID" value="RHL67069.1"/>
    <property type="molecule type" value="Genomic_DNA"/>
</dbReference>
<dbReference type="GeneID" id="41355410"/>
<reference evidence="10 11" key="2">
    <citation type="submission" date="2018-08" db="EMBL/GenBank/DDBJ databases">
        <title>A genome reference for cultivated species of the human gut microbiota.</title>
        <authorList>
            <person name="Zou Y."/>
            <person name="Xue W."/>
            <person name="Luo G."/>
        </authorList>
    </citation>
    <scope>NUCLEOTIDE SEQUENCE [LARGE SCALE GENOMIC DNA]</scope>
    <source>
        <strain evidence="7 11">AF36-7BH</strain>
        <strain evidence="6 10">AM32-2AC</strain>
        <strain evidence="5 12">AM37-3BH</strain>
    </source>
</reference>
<gene>
    <name evidence="2" type="primary">oxdC</name>
    <name evidence="7" type="ORF">DW007_10110</name>
    <name evidence="6" type="ORF">DW811_06170</name>
    <name evidence="5" type="ORF">DW858_07110</name>
    <name evidence="2" type="ORF">ERS852490_02883</name>
    <name evidence="3" type="ORF">ERS852492_02858</name>
    <name evidence="4" type="ORF">GKE48_12695</name>
</gene>
<organism evidence="2 8">
    <name type="scientific">Lachnospira eligens</name>
    <dbReference type="NCBI Taxonomy" id="39485"/>
    <lineage>
        <taxon>Bacteria</taxon>
        <taxon>Bacillati</taxon>
        <taxon>Bacillota</taxon>
        <taxon>Clostridia</taxon>
        <taxon>Lachnospirales</taxon>
        <taxon>Lachnospiraceae</taxon>
        <taxon>Lachnospira</taxon>
    </lineage>
</organism>
<dbReference type="InterPro" id="IPR052535">
    <property type="entry name" value="Bacilysin_H2HPP_isomerase"/>
</dbReference>
<dbReference type="EMBL" id="QSHM01000006">
    <property type="protein sequence ID" value="RHC13441.1"/>
    <property type="molecule type" value="Genomic_DNA"/>
</dbReference>
<evidence type="ECO:0000313" key="10">
    <source>
        <dbReference type="Proteomes" id="UP000284794"/>
    </source>
</evidence>
<dbReference type="GO" id="GO:0046564">
    <property type="term" value="F:oxalate decarboxylase activity"/>
    <property type="evidence" value="ECO:0007669"/>
    <property type="project" value="UniProtKB-EC"/>
</dbReference>
<evidence type="ECO:0000259" key="1">
    <source>
        <dbReference type="Pfam" id="PF07883"/>
    </source>
</evidence>